<dbReference type="PANTHER" id="PTHR34875">
    <property type="entry name" value="UPF0237 PROTEIN MJ1558"/>
    <property type="match status" value="1"/>
</dbReference>
<evidence type="ECO:0000259" key="1">
    <source>
        <dbReference type="PROSITE" id="PS51671"/>
    </source>
</evidence>
<sequence length="172" mass="17533">MRNLVLSVIGDDRPGLVSALADAVAAGGGNWERSQLAQLAGKFAGIVVVAVPDERAEALIAAVTGLDGLLEVAVHSGGDGAARDGEWHSLTIGVLGNDRAGIVHELSAALSASGVTIEKMTTGTREAPMAGGMLFEAQMDVLVPPTADAATIRADLERIAEELLVDLGIEGE</sequence>
<reference evidence="2 3" key="2">
    <citation type="journal article" date="2017" name="Int. J. Syst. Evol. Microbiol.">
        <title>Gordonia phthalatica sp. nov., a di-n-butyl phthalate-degrading bacterium isolated from activated sludge.</title>
        <authorList>
            <person name="Jin D."/>
            <person name="Kong X."/>
            <person name="Jia M."/>
            <person name="Yu X."/>
            <person name="Wang X."/>
            <person name="Zhuang X."/>
            <person name="Deng Y."/>
            <person name="Bai Z."/>
        </authorList>
    </citation>
    <scope>NUCLEOTIDE SEQUENCE [LARGE SCALE GENOMIC DNA]</scope>
    <source>
        <strain evidence="2 3">QH-11</strain>
    </source>
</reference>
<dbReference type="InterPro" id="IPR016867">
    <property type="entry name" value="GcvR"/>
</dbReference>
<dbReference type="KEGG" id="goq:ACH46_19100"/>
<evidence type="ECO:0000313" key="3">
    <source>
        <dbReference type="Proteomes" id="UP000063789"/>
    </source>
</evidence>
<dbReference type="PROSITE" id="PS51671">
    <property type="entry name" value="ACT"/>
    <property type="match status" value="1"/>
</dbReference>
<dbReference type="SUPFAM" id="SSF55021">
    <property type="entry name" value="ACT-like"/>
    <property type="match status" value="2"/>
</dbReference>
<dbReference type="EMBL" id="CP011853">
    <property type="protein sequence ID" value="ALG86218.1"/>
    <property type="molecule type" value="Genomic_DNA"/>
</dbReference>
<dbReference type="PANTHER" id="PTHR34875:SF6">
    <property type="entry name" value="UPF0237 PROTEIN MJ1558"/>
    <property type="match status" value="1"/>
</dbReference>
<dbReference type="STRING" id="1136941.ACH46_19100"/>
<feature type="domain" description="ACT" evidence="1">
    <location>
        <begin position="91"/>
        <end position="172"/>
    </location>
</feature>
<organism evidence="2 3">
    <name type="scientific">Gordonia phthalatica</name>
    <dbReference type="NCBI Taxonomy" id="1136941"/>
    <lineage>
        <taxon>Bacteria</taxon>
        <taxon>Bacillati</taxon>
        <taxon>Actinomycetota</taxon>
        <taxon>Actinomycetes</taxon>
        <taxon>Mycobacteriales</taxon>
        <taxon>Gordoniaceae</taxon>
        <taxon>Gordonia</taxon>
    </lineage>
</organism>
<dbReference type="RefSeq" id="WP_062394357.1">
    <property type="nucleotide sequence ID" value="NZ_CP011853.1"/>
</dbReference>
<dbReference type="InterPro" id="IPR002912">
    <property type="entry name" value="ACT_dom"/>
</dbReference>
<dbReference type="Gene3D" id="3.30.70.260">
    <property type="match status" value="2"/>
</dbReference>
<dbReference type="GO" id="GO:0006355">
    <property type="term" value="P:regulation of DNA-templated transcription"/>
    <property type="evidence" value="ECO:0007669"/>
    <property type="project" value="InterPro"/>
</dbReference>
<proteinExistence type="predicted"/>
<name>A0A0N9N5S7_9ACTN</name>
<gene>
    <name evidence="2" type="ORF">ACH46_19100</name>
</gene>
<dbReference type="Pfam" id="PF13740">
    <property type="entry name" value="ACT_6"/>
    <property type="match status" value="2"/>
</dbReference>
<dbReference type="PATRIC" id="fig|1136941.3.peg.3908"/>
<protein>
    <submittedName>
        <fullName evidence="2">Amino acid-binding ACT protein</fullName>
    </submittedName>
</protein>
<keyword evidence="3" id="KW-1185">Reference proteome</keyword>
<evidence type="ECO:0000313" key="2">
    <source>
        <dbReference type="EMBL" id="ALG86218.1"/>
    </source>
</evidence>
<dbReference type="InterPro" id="IPR050990">
    <property type="entry name" value="UPF0237/GcvR_regulator"/>
</dbReference>
<dbReference type="CDD" id="cd04869">
    <property type="entry name" value="ACT_GcvR_2"/>
    <property type="match status" value="1"/>
</dbReference>
<reference evidence="3" key="1">
    <citation type="submission" date="2015-06" db="EMBL/GenBank/DDBJ databases">
        <title>Complete genome sequence and metabolic analysis of phthalate degradation pathway in Gordonia sp. QH-11.</title>
        <authorList>
            <person name="Jin D."/>
            <person name="Kong X."/>
            <person name="Bai Z."/>
        </authorList>
    </citation>
    <scope>NUCLEOTIDE SEQUENCE [LARGE SCALE GENOMIC DNA]</scope>
    <source>
        <strain evidence="3">QH-11</strain>
    </source>
</reference>
<dbReference type="InterPro" id="IPR045865">
    <property type="entry name" value="ACT-like_dom_sf"/>
</dbReference>
<dbReference type="Proteomes" id="UP000063789">
    <property type="component" value="Chromosome"/>
</dbReference>
<dbReference type="OrthoDB" id="12860at2"/>
<dbReference type="PIRSF" id="PIRSF028103">
    <property type="entry name" value="GcvR"/>
    <property type="match status" value="1"/>
</dbReference>
<dbReference type="AlphaFoldDB" id="A0A0N9N5S7"/>
<accession>A0A0N9N5S7</accession>